<evidence type="ECO:0000313" key="2">
    <source>
        <dbReference type="Proteomes" id="UP001222027"/>
    </source>
</evidence>
<reference evidence="1 2" key="1">
    <citation type="submission" date="2022-12" db="EMBL/GenBank/DDBJ databases">
        <title>Chromosome-scale assembly of the Ensete ventricosum genome.</title>
        <authorList>
            <person name="Dussert Y."/>
            <person name="Stocks J."/>
            <person name="Wendawek A."/>
            <person name="Woldeyes F."/>
            <person name="Nichols R.A."/>
            <person name="Borrell J.S."/>
        </authorList>
    </citation>
    <scope>NUCLEOTIDE SEQUENCE [LARGE SCALE GENOMIC DNA]</scope>
    <source>
        <strain evidence="2">cv. Maze</strain>
        <tissue evidence="1">Seeds</tissue>
    </source>
</reference>
<evidence type="ECO:0000313" key="1">
    <source>
        <dbReference type="EMBL" id="KAJ8504324.1"/>
    </source>
</evidence>
<dbReference type="AlphaFoldDB" id="A0AAV8RKI0"/>
<sequence length="97" mass="10380">MVGFLMNLVGYVEDKAAASPFDLPTRDLGLHTPLHQALERLPSLGGSVGKGVVLGGGNITIQQFYGAKATCDGSHAKDEPFFNWLSSLWCTPWGEGM</sequence>
<proteinExistence type="predicted"/>
<accession>A0AAV8RKI0</accession>
<name>A0AAV8RKI0_ENSVE</name>
<keyword evidence="2" id="KW-1185">Reference proteome</keyword>
<gene>
    <name evidence="1" type="ORF">OPV22_005210</name>
</gene>
<dbReference type="EMBL" id="JAQQAF010000002">
    <property type="protein sequence ID" value="KAJ8504324.1"/>
    <property type="molecule type" value="Genomic_DNA"/>
</dbReference>
<protein>
    <submittedName>
        <fullName evidence="1">Uncharacterized protein</fullName>
    </submittedName>
</protein>
<dbReference type="Proteomes" id="UP001222027">
    <property type="component" value="Unassembled WGS sequence"/>
</dbReference>
<comment type="caution">
    <text evidence="1">The sequence shown here is derived from an EMBL/GenBank/DDBJ whole genome shotgun (WGS) entry which is preliminary data.</text>
</comment>
<organism evidence="1 2">
    <name type="scientific">Ensete ventricosum</name>
    <name type="common">Abyssinian banana</name>
    <name type="synonym">Musa ensete</name>
    <dbReference type="NCBI Taxonomy" id="4639"/>
    <lineage>
        <taxon>Eukaryota</taxon>
        <taxon>Viridiplantae</taxon>
        <taxon>Streptophyta</taxon>
        <taxon>Embryophyta</taxon>
        <taxon>Tracheophyta</taxon>
        <taxon>Spermatophyta</taxon>
        <taxon>Magnoliopsida</taxon>
        <taxon>Liliopsida</taxon>
        <taxon>Zingiberales</taxon>
        <taxon>Musaceae</taxon>
        <taxon>Ensete</taxon>
    </lineage>
</organism>